<dbReference type="PANTHER" id="PTHR43380">
    <property type="entry name" value="2-OXOISOVALERATE DEHYDROGENASE SUBUNIT ALPHA, MITOCHONDRIAL"/>
    <property type="match status" value="1"/>
</dbReference>
<keyword evidence="7" id="KW-1185">Reference proteome</keyword>
<evidence type="ECO:0000313" key="6">
    <source>
        <dbReference type="EMBL" id="GGB88906.1"/>
    </source>
</evidence>
<keyword evidence="3 4" id="KW-0786">Thiamine pyrophosphate</keyword>
<evidence type="ECO:0000256" key="3">
    <source>
        <dbReference type="ARBA" id="ARBA00023052"/>
    </source>
</evidence>
<evidence type="ECO:0000256" key="2">
    <source>
        <dbReference type="ARBA" id="ARBA00023002"/>
    </source>
</evidence>
<evidence type="ECO:0000313" key="7">
    <source>
        <dbReference type="Proteomes" id="UP000629025"/>
    </source>
</evidence>
<accession>A0ABQ1K9I8</accession>
<dbReference type="InterPro" id="IPR050771">
    <property type="entry name" value="Alpha-ketoacid_DH_E1_comp"/>
</dbReference>
<dbReference type="Proteomes" id="UP000629025">
    <property type="component" value="Unassembled WGS sequence"/>
</dbReference>
<dbReference type="Pfam" id="PF00676">
    <property type="entry name" value="E1_dh"/>
    <property type="match status" value="1"/>
</dbReference>
<dbReference type="SUPFAM" id="SSF52518">
    <property type="entry name" value="Thiamin diphosphate-binding fold (THDP-binding)"/>
    <property type="match status" value="1"/>
</dbReference>
<sequence>MREAVFKTEISLTRYLRADGKPLDELPGWSHEPEPLTSYYRWMVLARQFDQKAVALQRTGQLGTYPSSLGAEAIDVVTGHLMSHEDILVPYYRDHVLQMIRGTPMRDVLLYWGGDERGNAGVGMARDLPNAVPIATQTLHAAGVAASLKYRHQPHAVVCLCGDGATSKGDFAEALNLAGVWHLPLVMIVNNNQWAISVPRHMQCAAPTLAQKALAAGIPAEQVDGNDPIALHEVIGHALQRARAGKGPCLIEALSYRLSDHTTADDASRYRAPDQLKEAWQNDPLRRLRQYLVDLGYWDESRERQCLDEAQQQIQQAVEDYLATPPEPVESMFEYLYAELPEQLRTQIEMARVRGGGDL</sequence>
<dbReference type="NCBIfam" id="TIGR03181">
    <property type="entry name" value="PDH_E1_alph_x"/>
    <property type="match status" value="1"/>
</dbReference>
<gene>
    <name evidence="6" type="ORF">GCM10011352_13650</name>
</gene>
<evidence type="ECO:0000259" key="5">
    <source>
        <dbReference type="Pfam" id="PF00676"/>
    </source>
</evidence>
<evidence type="ECO:0000256" key="4">
    <source>
        <dbReference type="RuleBase" id="RU366007"/>
    </source>
</evidence>
<dbReference type="InterPro" id="IPR029061">
    <property type="entry name" value="THDP-binding"/>
</dbReference>
<reference evidence="7" key="1">
    <citation type="journal article" date="2019" name="Int. J. Syst. Evol. Microbiol.">
        <title>The Global Catalogue of Microorganisms (GCM) 10K type strain sequencing project: providing services to taxonomists for standard genome sequencing and annotation.</title>
        <authorList>
            <consortium name="The Broad Institute Genomics Platform"/>
            <consortium name="The Broad Institute Genome Sequencing Center for Infectious Disease"/>
            <person name="Wu L."/>
            <person name="Ma J."/>
        </authorList>
    </citation>
    <scope>NUCLEOTIDE SEQUENCE [LARGE SCALE GENOMIC DNA]</scope>
    <source>
        <strain evidence="7">CGMCC 1.15341</strain>
    </source>
</reference>
<comment type="cofactor">
    <cofactor evidence="1 4">
        <name>thiamine diphosphate</name>
        <dbReference type="ChEBI" id="CHEBI:58937"/>
    </cofactor>
</comment>
<comment type="function">
    <text evidence="4">The pyruvate dehydrogenase complex catalyzes the overall conversion of pyruvate to acetyl-CoA and CO(2). It contains multiple copies of three enzymatic components: pyruvate dehydrogenase (E1), dihydrolipoamide acetyltransferase (E2) and lipoamide dehydrogenase (E3).</text>
</comment>
<protein>
    <recommendedName>
        <fullName evidence="4">Pyruvate dehydrogenase E1 component subunit alpha</fullName>
        <ecNumber evidence="4">1.2.4.1</ecNumber>
    </recommendedName>
</protein>
<name>A0ABQ1K9I8_9GAMM</name>
<dbReference type="PANTHER" id="PTHR43380:SF1">
    <property type="entry name" value="2-OXOISOVALERATE DEHYDROGENASE SUBUNIT ALPHA, MITOCHONDRIAL"/>
    <property type="match status" value="1"/>
</dbReference>
<evidence type="ECO:0000256" key="1">
    <source>
        <dbReference type="ARBA" id="ARBA00001964"/>
    </source>
</evidence>
<proteinExistence type="predicted"/>
<comment type="subunit">
    <text evidence="4">Heterodimer of an alpha and a beta chain.</text>
</comment>
<dbReference type="Gene3D" id="3.40.50.970">
    <property type="match status" value="1"/>
</dbReference>
<dbReference type="InterPro" id="IPR001017">
    <property type="entry name" value="DH_E1"/>
</dbReference>
<comment type="caution">
    <text evidence="6">The sequence shown here is derived from an EMBL/GenBank/DDBJ whole genome shotgun (WGS) entry which is preliminary data.</text>
</comment>
<feature type="domain" description="Dehydrogenase E1 component" evidence="5">
    <location>
        <begin position="40"/>
        <end position="323"/>
    </location>
</feature>
<dbReference type="RefSeq" id="WP_188746585.1">
    <property type="nucleotide sequence ID" value="NZ_BMIJ01000002.1"/>
</dbReference>
<dbReference type="CDD" id="cd02000">
    <property type="entry name" value="TPP_E1_PDC_ADC_BCADC"/>
    <property type="match status" value="1"/>
</dbReference>
<comment type="catalytic activity">
    <reaction evidence="4">
        <text>N(6)-[(R)-lipoyl]-L-lysyl-[protein] + pyruvate + H(+) = N(6)-[(R)-S(8)-acetyldihydrolipoyl]-L-lysyl-[protein] + CO2</text>
        <dbReference type="Rhea" id="RHEA:19189"/>
        <dbReference type="Rhea" id="RHEA-COMP:10474"/>
        <dbReference type="Rhea" id="RHEA-COMP:10478"/>
        <dbReference type="ChEBI" id="CHEBI:15361"/>
        <dbReference type="ChEBI" id="CHEBI:15378"/>
        <dbReference type="ChEBI" id="CHEBI:16526"/>
        <dbReference type="ChEBI" id="CHEBI:83099"/>
        <dbReference type="ChEBI" id="CHEBI:83111"/>
        <dbReference type="EC" id="1.2.4.1"/>
    </reaction>
</comment>
<dbReference type="EMBL" id="BMIJ01000002">
    <property type="protein sequence ID" value="GGB88906.1"/>
    <property type="molecule type" value="Genomic_DNA"/>
</dbReference>
<dbReference type="InterPro" id="IPR017596">
    <property type="entry name" value="PdhA/BkdA"/>
</dbReference>
<keyword evidence="4 6" id="KW-0670">Pyruvate</keyword>
<dbReference type="EC" id="1.2.4.1" evidence="4"/>
<keyword evidence="2 4" id="KW-0560">Oxidoreductase</keyword>
<organism evidence="6 7">
    <name type="scientific">Marinobacterium zhoushanense</name>
    <dbReference type="NCBI Taxonomy" id="1679163"/>
    <lineage>
        <taxon>Bacteria</taxon>
        <taxon>Pseudomonadati</taxon>
        <taxon>Pseudomonadota</taxon>
        <taxon>Gammaproteobacteria</taxon>
        <taxon>Oceanospirillales</taxon>
        <taxon>Oceanospirillaceae</taxon>
        <taxon>Marinobacterium</taxon>
    </lineage>
</organism>